<dbReference type="RefSeq" id="WP_201077978.1">
    <property type="nucleotide sequence ID" value="NZ_CP067420.1"/>
</dbReference>
<dbReference type="InterPro" id="IPR003661">
    <property type="entry name" value="HisK_dim/P_dom"/>
</dbReference>
<evidence type="ECO:0000256" key="3">
    <source>
        <dbReference type="ARBA" id="ARBA00012438"/>
    </source>
</evidence>
<feature type="transmembrane region" description="Helical" evidence="13">
    <location>
        <begin position="138"/>
        <end position="156"/>
    </location>
</feature>
<feature type="domain" description="PAC" evidence="17">
    <location>
        <begin position="280"/>
        <end position="331"/>
    </location>
</feature>
<dbReference type="PROSITE" id="PS50110">
    <property type="entry name" value="RESPONSE_REGULATORY"/>
    <property type="match status" value="1"/>
</dbReference>
<dbReference type="InterPro" id="IPR004358">
    <property type="entry name" value="Sig_transdc_His_kin-like_C"/>
</dbReference>
<dbReference type="Gene3D" id="1.10.287.130">
    <property type="match status" value="1"/>
</dbReference>
<dbReference type="Gene3D" id="3.30.565.10">
    <property type="entry name" value="Histidine kinase-like ATPase, C-terminal domain"/>
    <property type="match status" value="1"/>
</dbReference>
<reference evidence="18" key="1">
    <citation type="submission" date="2021-02" db="EMBL/GenBank/DDBJ databases">
        <title>Skermanella TT6 skin isolate.</title>
        <authorList>
            <person name="Lee K."/>
            <person name="Ganzorig M."/>
        </authorList>
    </citation>
    <scope>NUCLEOTIDE SEQUENCE</scope>
    <source>
        <strain evidence="18">TT6</strain>
    </source>
</reference>
<evidence type="ECO:0000256" key="6">
    <source>
        <dbReference type="ARBA" id="ARBA00022679"/>
    </source>
</evidence>
<feature type="transmembrane region" description="Helical" evidence="13">
    <location>
        <begin position="103"/>
        <end position="126"/>
    </location>
</feature>
<dbReference type="InterPro" id="IPR003594">
    <property type="entry name" value="HATPase_dom"/>
</dbReference>
<evidence type="ECO:0000256" key="12">
    <source>
        <dbReference type="SAM" id="MobiDB-lite"/>
    </source>
</evidence>
<dbReference type="SMART" id="SM00091">
    <property type="entry name" value="PAS"/>
    <property type="match status" value="1"/>
</dbReference>
<proteinExistence type="predicted"/>
<dbReference type="SUPFAM" id="SSF47384">
    <property type="entry name" value="Homodimeric domain of signal transducing histidine kinase"/>
    <property type="match status" value="1"/>
</dbReference>
<evidence type="ECO:0000256" key="11">
    <source>
        <dbReference type="PROSITE-ProRule" id="PRU00169"/>
    </source>
</evidence>
<dbReference type="SUPFAM" id="SSF55874">
    <property type="entry name" value="ATPase domain of HSP90 chaperone/DNA topoisomerase II/histidine kinase"/>
    <property type="match status" value="1"/>
</dbReference>
<keyword evidence="7 13" id="KW-0812">Transmembrane</keyword>
<keyword evidence="4" id="KW-1003">Cell membrane</keyword>
<dbReference type="Pfam" id="PF00072">
    <property type="entry name" value="Response_reg"/>
    <property type="match status" value="1"/>
</dbReference>
<evidence type="ECO:0000259" key="14">
    <source>
        <dbReference type="PROSITE" id="PS50109"/>
    </source>
</evidence>
<dbReference type="SMART" id="SM00388">
    <property type="entry name" value="HisKA"/>
    <property type="match status" value="1"/>
</dbReference>
<evidence type="ECO:0000256" key="2">
    <source>
        <dbReference type="ARBA" id="ARBA00004651"/>
    </source>
</evidence>
<dbReference type="CDD" id="cd00130">
    <property type="entry name" value="PAS"/>
    <property type="match status" value="1"/>
</dbReference>
<keyword evidence="6" id="KW-0808">Transferase</keyword>
<dbReference type="PANTHER" id="PTHR43047">
    <property type="entry name" value="TWO-COMPONENT HISTIDINE PROTEIN KINASE"/>
    <property type="match status" value="1"/>
</dbReference>
<dbReference type="SUPFAM" id="SSF55785">
    <property type="entry name" value="PYP-like sensor domain (PAS domain)"/>
    <property type="match status" value="1"/>
</dbReference>
<dbReference type="EC" id="2.7.13.3" evidence="3"/>
<dbReference type="Pfam" id="PF02518">
    <property type="entry name" value="HATPase_c"/>
    <property type="match status" value="1"/>
</dbReference>
<feature type="domain" description="Response regulatory" evidence="15">
    <location>
        <begin position="589"/>
        <end position="705"/>
    </location>
</feature>
<comment type="subcellular location">
    <subcellularLocation>
        <location evidence="2">Cell membrane</location>
        <topology evidence="2">Multi-pass membrane protein</topology>
    </subcellularLocation>
</comment>
<dbReference type="NCBIfam" id="TIGR00229">
    <property type="entry name" value="sensory_box"/>
    <property type="match status" value="1"/>
</dbReference>
<feature type="modified residue" description="4-aspartylphosphate" evidence="11">
    <location>
        <position position="639"/>
    </location>
</feature>
<keyword evidence="19" id="KW-1185">Reference proteome</keyword>
<evidence type="ECO:0000256" key="8">
    <source>
        <dbReference type="ARBA" id="ARBA00022777"/>
    </source>
</evidence>
<dbReference type="SUPFAM" id="SSF52172">
    <property type="entry name" value="CheY-like"/>
    <property type="match status" value="1"/>
</dbReference>
<accession>A0ABX7B993</accession>
<dbReference type="CDD" id="cd16922">
    <property type="entry name" value="HATPase_EvgS-ArcB-TorS-like"/>
    <property type="match status" value="1"/>
</dbReference>
<keyword evidence="10 13" id="KW-0472">Membrane</keyword>
<dbReference type="Pfam" id="PF00512">
    <property type="entry name" value="HisKA"/>
    <property type="match status" value="1"/>
</dbReference>
<dbReference type="EMBL" id="CP067420">
    <property type="protein sequence ID" value="QQP90709.1"/>
    <property type="molecule type" value="Genomic_DNA"/>
</dbReference>
<evidence type="ECO:0000256" key="13">
    <source>
        <dbReference type="SAM" id="Phobius"/>
    </source>
</evidence>
<dbReference type="InterPro" id="IPR036097">
    <property type="entry name" value="HisK_dim/P_sf"/>
</dbReference>
<dbReference type="CDD" id="cd00082">
    <property type="entry name" value="HisKA"/>
    <property type="match status" value="1"/>
</dbReference>
<dbReference type="PRINTS" id="PR00344">
    <property type="entry name" value="BCTRLSENSOR"/>
</dbReference>
<evidence type="ECO:0000259" key="15">
    <source>
        <dbReference type="PROSITE" id="PS50110"/>
    </source>
</evidence>
<keyword evidence="9 13" id="KW-1133">Transmembrane helix</keyword>
<dbReference type="InterPro" id="IPR000014">
    <property type="entry name" value="PAS"/>
</dbReference>
<evidence type="ECO:0000256" key="7">
    <source>
        <dbReference type="ARBA" id="ARBA00022692"/>
    </source>
</evidence>
<evidence type="ECO:0000259" key="16">
    <source>
        <dbReference type="PROSITE" id="PS50112"/>
    </source>
</evidence>
<feature type="transmembrane region" description="Helical" evidence="13">
    <location>
        <begin position="43"/>
        <end position="66"/>
    </location>
</feature>
<feature type="transmembrane region" description="Helical" evidence="13">
    <location>
        <begin position="73"/>
        <end position="97"/>
    </location>
</feature>
<gene>
    <name evidence="18" type="ORF">IGS68_05590</name>
</gene>
<evidence type="ECO:0000256" key="4">
    <source>
        <dbReference type="ARBA" id="ARBA00022475"/>
    </source>
</evidence>
<feature type="region of interest" description="Disordered" evidence="12">
    <location>
        <begin position="703"/>
        <end position="739"/>
    </location>
</feature>
<dbReference type="InterPro" id="IPR001610">
    <property type="entry name" value="PAC"/>
</dbReference>
<dbReference type="PROSITE" id="PS50112">
    <property type="entry name" value="PAS"/>
    <property type="match status" value="1"/>
</dbReference>
<keyword evidence="5 11" id="KW-0597">Phosphoprotein</keyword>
<keyword evidence="8" id="KW-0418">Kinase</keyword>
<dbReference type="Pfam" id="PF07694">
    <property type="entry name" value="5TM-5TMR_LYT"/>
    <property type="match status" value="1"/>
</dbReference>
<dbReference type="SMART" id="SM00086">
    <property type="entry name" value="PAC"/>
    <property type="match status" value="1"/>
</dbReference>
<dbReference type="InterPro" id="IPR001789">
    <property type="entry name" value="Sig_transdc_resp-reg_receiver"/>
</dbReference>
<dbReference type="InterPro" id="IPR000700">
    <property type="entry name" value="PAS-assoc_C"/>
</dbReference>
<dbReference type="InterPro" id="IPR013767">
    <property type="entry name" value="PAS_fold"/>
</dbReference>
<dbReference type="Gene3D" id="3.40.50.2300">
    <property type="match status" value="1"/>
</dbReference>
<feature type="transmembrane region" description="Helical" evidence="13">
    <location>
        <begin position="168"/>
        <end position="188"/>
    </location>
</feature>
<evidence type="ECO:0000259" key="17">
    <source>
        <dbReference type="PROSITE" id="PS50113"/>
    </source>
</evidence>
<dbReference type="PROSITE" id="PS50109">
    <property type="entry name" value="HIS_KIN"/>
    <property type="match status" value="1"/>
</dbReference>
<feature type="compositionally biased region" description="Basic and acidic residues" evidence="12">
    <location>
        <begin position="710"/>
        <end position="730"/>
    </location>
</feature>
<evidence type="ECO:0000256" key="10">
    <source>
        <dbReference type="ARBA" id="ARBA00023136"/>
    </source>
</evidence>
<dbReference type="InterPro" id="IPR035965">
    <property type="entry name" value="PAS-like_dom_sf"/>
</dbReference>
<dbReference type="InterPro" id="IPR036890">
    <property type="entry name" value="HATPase_C_sf"/>
</dbReference>
<feature type="domain" description="PAS" evidence="16">
    <location>
        <begin position="203"/>
        <end position="273"/>
    </location>
</feature>
<feature type="domain" description="Histidine kinase" evidence="14">
    <location>
        <begin position="349"/>
        <end position="570"/>
    </location>
</feature>
<dbReference type="InterPro" id="IPR011006">
    <property type="entry name" value="CheY-like_superfamily"/>
</dbReference>
<sequence>MSFFGVLFSLAESAGLLGLILAAYTNALRRVDERPRLRTLTCGLLFGGGAVLSMLAPIQIIPGVLIDARSIMLGLAAPFGGISAAVLAGAVAGAYRYFWSGGIGALAGTAGIMLCSLAGIVFVLMFRRSLGRLRTGHFLTLGALASSHVLSAFLLPSWGDAVHTVSTAALPLTIMTTGGILLFGTMLARERERIDSIHALRTSEARHRAIFDTAVDAITIIDHQGRLVAFNPAAERMFGYAAADVIGQNVGILMPEPDRSAHDGHLARYLATGEQRIIGIGREVRGRRQDGSVFPLDLSIAEWESGGGQRHFTGIMRDISERKRTAAELQQAKDAAEAASQAKSEFLAGLSHELRSPLNAIIGFADMTRNEVSGPLGDPSYREWANDICDSGQHLLELINEILDHAKAEAGKLTLQEEDVDLLKAVDFCTRMLEPRAKRAGLSLSSTVAAEARFIRGDEKRLRQILLNLISNAVKYTPSGGKVDIAADLDAFGGLLLSVADTGIGVAEDNLTRMFESFWRADDAGARDVEGTGLGLPLTRRLVELHGGTIQLSSVVGSGTTATLRFPRDRVVRRPSRQAAQPGAVRPLDILLVEDDALIRVAAMSILEDQGHRVTGAANANEALVALRGDQRIDLLFSDIVMPPGMNGAELARLAQRLRPSLAILLTSGFAGHAVANEDGTDRGYAMIAKPYSGAELNRKIQAAIQEGTEESRPERSPRSAGAEFRRERPMTAASGAVV</sequence>
<evidence type="ECO:0000313" key="19">
    <source>
        <dbReference type="Proteomes" id="UP000595197"/>
    </source>
</evidence>
<evidence type="ECO:0000256" key="9">
    <source>
        <dbReference type="ARBA" id="ARBA00022989"/>
    </source>
</evidence>
<dbReference type="InterPro" id="IPR011620">
    <property type="entry name" value="Sig_transdc_His_kinase_LytS_TM"/>
</dbReference>
<evidence type="ECO:0000256" key="5">
    <source>
        <dbReference type="ARBA" id="ARBA00022553"/>
    </source>
</evidence>
<protein>
    <recommendedName>
        <fullName evidence="3">histidine kinase</fullName>
        <ecNumber evidence="3">2.7.13.3</ecNumber>
    </recommendedName>
</protein>
<evidence type="ECO:0000256" key="1">
    <source>
        <dbReference type="ARBA" id="ARBA00000085"/>
    </source>
</evidence>
<dbReference type="Gene3D" id="3.30.450.20">
    <property type="entry name" value="PAS domain"/>
    <property type="match status" value="1"/>
</dbReference>
<dbReference type="SMART" id="SM00387">
    <property type="entry name" value="HATPase_c"/>
    <property type="match status" value="1"/>
</dbReference>
<dbReference type="PROSITE" id="PS50113">
    <property type="entry name" value="PAC"/>
    <property type="match status" value="1"/>
</dbReference>
<dbReference type="Proteomes" id="UP000595197">
    <property type="component" value="Chromosome"/>
</dbReference>
<evidence type="ECO:0000313" key="18">
    <source>
        <dbReference type="EMBL" id="QQP90709.1"/>
    </source>
</evidence>
<dbReference type="InterPro" id="IPR005467">
    <property type="entry name" value="His_kinase_dom"/>
</dbReference>
<dbReference type="SMART" id="SM00448">
    <property type="entry name" value="REC"/>
    <property type="match status" value="1"/>
</dbReference>
<dbReference type="Pfam" id="PF00989">
    <property type="entry name" value="PAS"/>
    <property type="match status" value="1"/>
</dbReference>
<name>A0ABX7B993_9PROT</name>
<comment type="catalytic activity">
    <reaction evidence="1">
        <text>ATP + protein L-histidine = ADP + protein N-phospho-L-histidine.</text>
        <dbReference type="EC" id="2.7.13.3"/>
    </reaction>
</comment>
<organism evidence="18 19">
    <name type="scientific">Skermanella cutis</name>
    <dbReference type="NCBI Taxonomy" id="2775420"/>
    <lineage>
        <taxon>Bacteria</taxon>
        <taxon>Pseudomonadati</taxon>
        <taxon>Pseudomonadota</taxon>
        <taxon>Alphaproteobacteria</taxon>
        <taxon>Rhodospirillales</taxon>
        <taxon>Azospirillaceae</taxon>
        <taxon>Skermanella</taxon>
    </lineage>
</organism>